<dbReference type="PRINTS" id="PR00985">
    <property type="entry name" value="TRNASYNTHLEU"/>
</dbReference>
<dbReference type="InterPro" id="IPR013155">
    <property type="entry name" value="M/V/L/I-tRNA-synth_anticd-bd"/>
</dbReference>
<dbReference type="InterPro" id="IPR014729">
    <property type="entry name" value="Rossmann-like_a/b/a_fold"/>
</dbReference>
<name>A0A7R7AB23_9PROT</name>
<dbReference type="PANTHER" id="PTHR43740">
    <property type="entry name" value="LEUCYL-TRNA SYNTHETASE"/>
    <property type="match status" value="1"/>
</dbReference>
<dbReference type="AlphaFoldDB" id="A0A7R7AB23"/>
<evidence type="ECO:0000259" key="12">
    <source>
        <dbReference type="Pfam" id="PF08264"/>
    </source>
</evidence>
<evidence type="ECO:0000259" key="14">
    <source>
        <dbReference type="Pfam" id="PF13603"/>
    </source>
</evidence>
<dbReference type="GO" id="GO:0002161">
    <property type="term" value="F:aminoacyl-tRNA deacylase activity"/>
    <property type="evidence" value="ECO:0007669"/>
    <property type="project" value="InterPro"/>
</dbReference>
<dbReference type="FunFam" id="3.40.50.620:FF:000003">
    <property type="entry name" value="Leucine--tRNA ligase"/>
    <property type="match status" value="1"/>
</dbReference>
<dbReference type="SUPFAM" id="SSF50677">
    <property type="entry name" value="ValRS/IleRS/LeuRS editing domain"/>
    <property type="match status" value="1"/>
</dbReference>
<keyword evidence="4 9" id="KW-0547">Nucleotide-binding</keyword>
<dbReference type="SUPFAM" id="SSF47323">
    <property type="entry name" value="Anticodon-binding domain of a subclass of class I aminoacyl-tRNA synthetases"/>
    <property type="match status" value="1"/>
</dbReference>
<reference evidence="15 16" key="1">
    <citation type="journal article" date="2020" name="Genome Biol. Evol.">
        <title>Comparative Genomics Underlines Multiple Roles of Profftella, an Obligate Symbiont of Psyllids: Providing Toxins, Vitamins, and Carotenoids.</title>
        <authorList>
            <person name="Nakabachi A."/>
            <person name="Piel J."/>
            <person name="Malenovsky I."/>
            <person name="Hirose Y."/>
        </authorList>
    </citation>
    <scope>NUCLEOTIDE SEQUENCE [LARGE SCALE GENOMIC DNA]</scope>
    <source>
        <strain evidence="15 16">Dco</strain>
    </source>
</reference>
<evidence type="ECO:0000256" key="10">
    <source>
        <dbReference type="RuleBase" id="RU363035"/>
    </source>
</evidence>
<dbReference type="InterPro" id="IPR001412">
    <property type="entry name" value="aa-tRNA-synth_I_CS"/>
</dbReference>
<dbReference type="PROSITE" id="PS00178">
    <property type="entry name" value="AA_TRNA_LIGASE_I"/>
    <property type="match status" value="1"/>
</dbReference>
<comment type="catalytic activity">
    <reaction evidence="8 9">
        <text>tRNA(Leu) + L-leucine + ATP = L-leucyl-tRNA(Leu) + AMP + diphosphate</text>
        <dbReference type="Rhea" id="RHEA:11688"/>
        <dbReference type="Rhea" id="RHEA-COMP:9613"/>
        <dbReference type="Rhea" id="RHEA-COMP:9622"/>
        <dbReference type="ChEBI" id="CHEBI:30616"/>
        <dbReference type="ChEBI" id="CHEBI:33019"/>
        <dbReference type="ChEBI" id="CHEBI:57427"/>
        <dbReference type="ChEBI" id="CHEBI:78442"/>
        <dbReference type="ChEBI" id="CHEBI:78494"/>
        <dbReference type="ChEBI" id="CHEBI:456215"/>
        <dbReference type="EC" id="6.1.1.4"/>
    </reaction>
</comment>
<gene>
    <name evidence="9 15" type="primary">leuS</name>
    <name evidence="15" type="ORF">PADco_2200</name>
</gene>
<evidence type="ECO:0000256" key="2">
    <source>
        <dbReference type="ARBA" id="ARBA00022490"/>
    </source>
</evidence>
<keyword evidence="3 9" id="KW-0436">Ligase</keyword>
<dbReference type="Pfam" id="PF08264">
    <property type="entry name" value="Anticodon_1"/>
    <property type="match status" value="1"/>
</dbReference>
<evidence type="ECO:0000256" key="1">
    <source>
        <dbReference type="ARBA" id="ARBA00005594"/>
    </source>
</evidence>
<dbReference type="Proteomes" id="UP000595708">
    <property type="component" value="Chromosome"/>
</dbReference>
<sequence length="895" mass="105115">MQKKYNPIEIEKTTQFYWNKIDAYQAIENDTRFPNGKFYTCSMLPYPSGKLHMGHVRNYTINDVMYRYMRMNGYNVLMPMGWDAFGMPAENAAISNNISPAKWTYDNVSYMKKQLSSLGLAIDWSREIITCSPKYYKWNQWIFLKMLKKGIIYKKTGIVNWDPVEKTVLANEQVINGKGWRSGAIIKKKKIPMYYAKITNYAEELLEYINKKLPYWPKKVRLMQANWIGKSKGIFLAFLHNIKDPKKNNKLIQKGKLWIFTTRIDIIYGITFCIISPEHPLAIFAAHNNILLQKFISEYKNNNIDSNVLEKKSILTQLKVLHPFTNKKIKVFVVNYIIEESYGKAAIGVPAHNKHDFYFAKKHSLSIKQVINIKNKIYSDKIWQDWYIDKKNCYCINSKKYNNMSHKEATNAISTDLIKLGLGNKKNIYRLRDWAISRQRYWGTPIPIIYCNNCGSVPVPEKDLPVILPETCTPNGNNNLLKENKKFLHVFCPKCNKLAYRETDTMDTFVDSSWYYMRYTSPKLKNFMIDDNKINYWMPVDQYIGGIEHAILHLLYARFWTKFMYNLGLIKFNEPFIKLLTQGMVLNKTYYRIENSSNKKKWYNPTDIKITLDKKNKPIHAILKLDKKPVIIGNIEKMSKSKNNGIDPQIQINTYGADSTRLFTIFSAPPEQNLEWSNIGIKGANRFLNRVWNFSYILAPRIINIINLNIFPNNFSIIKLNDNQKMFRRNIYKILQKINRDMENIQYNTVVSGCMKIFNILECINSNTKYDNNTNTNNDTILCEGMSIFLRTLNPIAPHITHVLWKEFKYSIQQGDILNARWPQIDSLALKEEKEKIKLIIQINGKFRGHIFLKKKYTTDFVKKIILKDKAIQKYLIHPPKKFFIIPDKLVNIII</sequence>
<accession>A0A7R7AB23</accession>
<comment type="subcellular location">
    <subcellularLocation>
        <location evidence="9">Cytoplasm</location>
    </subcellularLocation>
</comment>
<keyword evidence="7 9" id="KW-0030">Aminoacyl-tRNA synthetase</keyword>
<dbReference type="Pfam" id="PF00133">
    <property type="entry name" value="tRNA-synt_1"/>
    <property type="match status" value="1"/>
</dbReference>
<dbReference type="RefSeq" id="WP_201329636.1">
    <property type="nucleotide sequence ID" value="NZ_AP023215.1"/>
</dbReference>
<evidence type="ECO:0000256" key="6">
    <source>
        <dbReference type="ARBA" id="ARBA00022917"/>
    </source>
</evidence>
<dbReference type="InterPro" id="IPR009080">
    <property type="entry name" value="tRNAsynth_Ia_anticodon-bd"/>
</dbReference>
<dbReference type="GO" id="GO:0005524">
    <property type="term" value="F:ATP binding"/>
    <property type="evidence" value="ECO:0007669"/>
    <property type="project" value="UniProtKB-UniRule"/>
</dbReference>
<feature type="short sequence motif" description="'KMSKS' region" evidence="9">
    <location>
        <begin position="637"/>
        <end position="641"/>
    </location>
</feature>
<comment type="similarity">
    <text evidence="1 9 10">Belongs to the class-I aminoacyl-tRNA synthetase family.</text>
</comment>
<protein>
    <recommendedName>
        <fullName evidence="9">Leucine--tRNA ligase</fullName>
        <ecNumber evidence="9">6.1.1.4</ecNumber>
    </recommendedName>
    <alternativeName>
        <fullName evidence="9">Leucyl-tRNA synthetase</fullName>
        <shortName evidence="9">LeuRS</shortName>
    </alternativeName>
</protein>
<evidence type="ECO:0000256" key="4">
    <source>
        <dbReference type="ARBA" id="ARBA00022741"/>
    </source>
</evidence>
<dbReference type="FunFam" id="3.40.50.620:FF:000056">
    <property type="entry name" value="Leucine--tRNA ligase"/>
    <property type="match status" value="1"/>
</dbReference>
<dbReference type="Pfam" id="PF09334">
    <property type="entry name" value="tRNA-synt_1g"/>
    <property type="match status" value="1"/>
</dbReference>
<dbReference type="Pfam" id="PF13603">
    <property type="entry name" value="tRNA-synt_1_2"/>
    <property type="match status" value="1"/>
</dbReference>
<evidence type="ECO:0000313" key="15">
    <source>
        <dbReference type="EMBL" id="BCG49640.1"/>
    </source>
</evidence>
<dbReference type="EC" id="6.1.1.4" evidence="9"/>
<dbReference type="InterPro" id="IPR015413">
    <property type="entry name" value="Methionyl/Leucyl_tRNA_Synth"/>
</dbReference>
<organism evidence="15 16">
    <name type="scientific">Candidatus Profftella armatura</name>
    <name type="common">Diaphorina cf. continua</name>
    <dbReference type="NCBI Taxonomy" id="2661583"/>
    <lineage>
        <taxon>Bacteria</taxon>
        <taxon>Pseudomonadati</taxon>
        <taxon>Pseudomonadota</taxon>
        <taxon>Betaproteobacteria</taxon>
        <taxon>Candidatus Profftella</taxon>
    </lineage>
</organism>
<dbReference type="GO" id="GO:0004823">
    <property type="term" value="F:leucine-tRNA ligase activity"/>
    <property type="evidence" value="ECO:0007669"/>
    <property type="project" value="UniProtKB-UniRule"/>
</dbReference>
<feature type="domain" description="Leucyl-tRNA synthetase editing" evidence="14">
    <location>
        <begin position="226"/>
        <end position="416"/>
    </location>
</feature>
<dbReference type="KEGG" id="parm:PADco_2200"/>
<dbReference type="SUPFAM" id="SSF52374">
    <property type="entry name" value="Nucleotidylyl transferase"/>
    <property type="match status" value="1"/>
</dbReference>
<dbReference type="Gene3D" id="2.20.28.290">
    <property type="match status" value="1"/>
</dbReference>
<feature type="short sequence motif" description="'HIGH' region" evidence="9">
    <location>
        <begin position="45"/>
        <end position="55"/>
    </location>
</feature>
<dbReference type="GO" id="GO:0006429">
    <property type="term" value="P:leucyl-tRNA aminoacylation"/>
    <property type="evidence" value="ECO:0007669"/>
    <property type="project" value="UniProtKB-UniRule"/>
</dbReference>
<evidence type="ECO:0000256" key="8">
    <source>
        <dbReference type="ARBA" id="ARBA00047469"/>
    </source>
</evidence>
<dbReference type="FunFam" id="1.10.730.10:FF:000002">
    <property type="entry name" value="Leucine--tRNA ligase"/>
    <property type="match status" value="1"/>
</dbReference>
<keyword evidence="16" id="KW-1185">Reference proteome</keyword>
<dbReference type="Gene3D" id="1.10.730.10">
    <property type="entry name" value="Isoleucyl-tRNA Synthetase, Domain 1"/>
    <property type="match status" value="1"/>
</dbReference>
<dbReference type="PANTHER" id="PTHR43740:SF2">
    <property type="entry name" value="LEUCINE--TRNA LIGASE, MITOCHONDRIAL"/>
    <property type="match status" value="1"/>
</dbReference>
<dbReference type="InterPro" id="IPR002300">
    <property type="entry name" value="aa-tRNA-synth_Ia"/>
</dbReference>
<proteinExistence type="inferred from homology"/>
<feature type="domain" description="Methionyl/Leucyl tRNA synthetase" evidence="13">
    <location>
        <begin position="40"/>
        <end position="174"/>
    </location>
</feature>
<dbReference type="GO" id="GO:0005829">
    <property type="term" value="C:cytosol"/>
    <property type="evidence" value="ECO:0007669"/>
    <property type="project" value="TreeGrafter"/>
</dbReference>
<keyword evidence="5 9" id="KW-0067">ATP-binding</keyword>
<evidence type="ECO:0000256" key="9">
    <source>
        <dbReference type="HAMAP-Rule" id="MF_00049"/>
    </source>
</evidence>
<dbReference type="Gene3D" id="3.10.20.590">
    <property type="match status" value="1"/>
</dbReference>
<feature type="domain" description="Aminoacyl-tRNA synthetase class Ia" evidence="11">
    <location>
        <begin position="636"/>
        <end position="676"/>
    </location>
</feature>
<dbReference type="InterPro" id="IPR025709">
    <property type="entry name" value="Leu_tRNA-synth_edit"/>
</dbReference>
<feature type="domain" description="Methionyl/Valyl/Leucyl/Isoleucyl-tRNA synthetase anticodon-binding" evidence="12">
    <location>
        <begin position="727"/>
        <end position="857"/>
    </location>
</feature>
<dbReference type="InterPro" id="IPR009008">
    <property type="entry name" value="Val/Leu/Ile-tRNA-synth_edit"/>
</dbReference>
<dbReference type="HAMAP" id="MF_00049_B">
    <property type="entry name" value="Leu_tRNA_synth_B"/>
    <property type="match status" value="1"/>
</dbReference>
<evidence type="ECO:0000259" key="11">
    <source>
        <dbReference type="Pfam" id="PF00133"/>
    </source>
</evidence>
<dbReference type="CDD" id="cd07958">
    <property type="entry name" value="Anticodon_Ia_Leu_BEm"/>
    <property type="match status" value="1"/>
</dbReference>
<keyword evidence="6 9" id="KW-0648">Protein biosynthesis</keyword>
<evidence type="ECO:0000259" key="13">
    <source>
        <dbReference type="Pfam" id="PF09334"/>
    </source>
</evidence>
<dbReference type="EMBL" id="AP023215">
    <property type="protein sequence ID" value="BCG49640.1"/>
    <property type="molecule type" value="Genomic_DNA"/>
</dbReference>
<keyword evidence="2 9" id="KW-0963">Cytoplasm</keyword>
<dbReference type="NCBIfam" id="TIGR00396">
    <property type="entry name" value="leuS_bact"/>
    <property type="match status" value="1"/>
</dbReference>
<feature type="binding site" evidence="9">
    <location>
        <position position="640"/>
    </location>
    <ligand>
        <name>ATP</name>
        <dbReference type="ChEBI" id="CHEBI:30616"/>
    </ligand>
</feature>
<evidence type="ECO:0000256" key="7">
    <source>
        <dbReference type="ARBA" id="ARBA00023146"/>
    </source>
</evidence>
<evidence type="ECO:0000313" key="16">
    <source>
        <dbReference type="Proteomes" id="UP000595708"/>
    </source>
</evidence>
<dbReference type="Gene3D" id="3.40.50.620">
    <property type="entry name" value="HUPs"/>
    <property type="match status" value="2"/>
</dbReference>
<evidence type="ECO:0000256" key="5">
    <source>
        <dbReference type="ARBA" id="ARBA00022840"/>
    </source>
</evidence>
<dbReference type="InterPro" id="IPR002302">
    <property type="entry name" value="Leu-tRNA-ligase"/>
</dbReference>
<evidence type="ECO:0000256" key="3">
    <source>
        <dbReference type="ARBA" id="ARBA00022598"/>
    </source>
</evidence>